<proteinExistence type="inferred from homology"/>
<comment type="caution">
    <text evidence="13">Lacks conserved residue(s) required for the propagation of feature annotation.</text>
</comment>
<keyword evidence="4 13" id="KW-0812">Transmembrane</keyword>
<dbReference type="InParanoid" id="B3RSR4"/>
<dbReference type="SUPFAM" id="SSF81324">
    <property type="entry name" value="Voltage-gated potassium channels"/>
    <property type="match status" value="1"/>
</dbReference>
<evidence type="ECO:0000256" key="1">
    <source>
        <dbReference type="ARBA" id="ARBA00004651"/>
    </source>
</evidence>
<dbReference type="Proteomes" id="UP000009022">
    <property type="component" value="Unassembled WGS sequence"/>
</dbReference>
<keyword evidence="6" id="KW-0106">Calcium</keyword>
<evidence type="ECO:0000256" key="12">
    <source>
        <dbReference type="ARBA" id="ARBA00061395"/>
    </source>
</evidence>
<evidence type="ECO:0000256" key="11">
    <source>
        <dbReference type="ARBA" id="ARBA00023180"/>
    </source>
</evidence>
<dbReference type="Gene3D" id="1.20.120.350">
    <property type="entry name" value="Voltage-gated potassium channels. Chain C"/>
    <property type="match status" value="1"/>
</dbReference>
<dbReference type="Gene3D" id="1.10.238.10">
    <property type="entry name" value="EF-hand"/>
    <property type="match status" value="1"/>
</dbReference>
<dbReference type="CTD" id="6751773"/>
<feature type="transmembrane region" description="Helical" evidence="13">
    <location>
        <begin position="12"/>
        <end position="31"/>
    </location>
</feature>
<dbReference type="FunFam" id="1.10.287.70:FF:000093">
    <property type="entry name" value="Calcium channel subunit Cch1"/>
    <property type="match status" value="1"/>
</dbReference>
<dbReference type="InterPro" id="IPR043203">
    <property type="entry name" value="VGCC_Ca_Na"/>
</dbReference>
<dbReference type="OMA" id="DITICDN"/>
<keyword evidence="13" id="KW-0407">Ion channel</keyword>
<evidence type="ECO:0000256" key="5">
    <source>
        <dbReference type="ARBA" id="ARBA00022737"/>
    </source>
</evidence>
<dbReference type="GO" id="GO:0005248">
    <property type="term" value="F:voltage-gated sodium channel activity"/>
    <property type="evidence" value="ECO:0007669"/>
    <property type="project" value="InterPro"/>
</dbReference>
<evidence type="ECO:0000313" key="15">
    <source>
        <dbReference type="EMBL" id="EDV26564.1"/>
    </source>
</evidence>
<name>B3RSR4_TRIAD</name>
<dbReference type="GO" id="GO:0001518">
    <property type="term" value="C:voltage-gated sodium channel complex"/>
    <property type="evidence" value="ECO:0007669"/>
    <property type="project" value="UniProtKB-UniRule"/>
</dbReference>
<keyword evidence="3" id="KW-1003">Cell membrane</keyword>
<keyword evidence="11" id="KW-0325">Glycoprotein</keyword>
<protein>
    <recommendedName>
        <fullName evidence="13">Sodium channel protein</fullName>
    </recommendedName>
</protein>
<keyword evidence="13" id="KW-0739">Sodium transport</keyword>
<evidence type="ECO:0000256" key="9">
    <source>
        <dbReference type="ARBA" id="ARBA00023136"/>
    </source>
</evidence>
<evidence type="ECO:0000256" key="13">
    <source>
        <dbReference type="RuleBase" id="RU361132"/>
    </source>
</evidence>
<gene>
    <name evidence="15" type="ORF">TRIADDRAFT_54700</name>
</gene>
<dbReference type="Gene3D" id="1.10.287.70">
    <property type="match status" value="1"/>
</dbReference>
<dbReference type="AlphaFoldDB" id="B3RSR4"/>
<keyword evidence="2 13" id="KW-0813">Transport</keyword>
<evidence type="ECO:0000256" key="3">
    <source>
        <dbReference type="ARBA" id="ARBA00022475"/>
    </source>
</evidence>
<feature type="domain" description="Ion transport" evidence="14">
    <location>
        <begin position="3"/>
        <end position="201"/>
    </location>
</feature>
<dbReference type="KEGG" id="tad:TRIADDRAFT_54700"/>
<dbReference type="PANTHER" id="PTHR10037">
    <property type="entry name" value="VOLTAGE-GATED CATION CHANNEL CALCIUM AND SODIUM"/>
    <property type="match status" value="1"/>
</dbReference>
<dbReference type="Pfam" id="PF00520">
    <property type="entry name" value="Ion_trans"/>
    <property type="match status" value="1"/>
</dbReference>
<dbReference type="InterPro" id="IPR001696">
    <property type="entry name" value="Na_channel_asu"/>
</dbReference>
<evidence type="ECO:0000256" key="10">
    <source>
        <dbReference type="ARBA" id="ARBA00023157"/>
    </source>
</evidence>
<dbReference type="HOGENOM" id="CLU_664904_0_0_1"/>
<evidence type="ECO:0000256" key="6">
    <source>
        <dbReference type="ARBA" id="ARBA00022837"/>
    </source>
</evidence>
<comment type="similarity">
    <text evidence="13">Belongs to the sodium channel (TC 1.A.1.10) family.</text>
</comment>
<dbReference type="GeneID" id="6751773"/>
<comment type="similarity">
    <text evidence="12">Belongs to the calcium channel alpha-1 subunit (TC 1.A.1.11) family.</text>
</comment>
<evidence type="ECO:0000256" key="2">
    <source>
        <dbReference type="ARBA" id="ARBA00022448"/>
    </source>
</evidence>
<keyword evidence="7 13" id="KW-1133">Transmembrane helix</keyword>
<evidence type="ECO:0000256" key="4">
    <source>
        <dbReference type="ARBA" id="ARBA00022692"/>
    </source>
</evidence>
<feature type="transmembrane region" description="Helical" evidence="13">
    <location>
        <begin position="67"/>
        <end position="95"/>
    </location>
</feature>
<feature type="transmembrane region" description="Helical" evidence="13">
    <location>
        <begin position="167"/>
        <end position="191"/>
    </location>
</feature>
<keyword evidence="16" id="KW-1185">Reference proteome</keyword>
<dbReference type="PANTHER" id="PTHR10037:SF62">
    <property type="entry name" value="SODIUM CHANNEL PROTEIN 60E"/>
    <property type="match status" value="1"/>
</dbReference>
<keyword evidence="8 13" id="KW-0406">Ion transport</keyword>
<dbReference type="OrthoDB" id="2984333at2759"/>
<evidence type="ECO:0000256" key="7">
    <source>
        <dbReference type="ARBA" id="ARBA00022989"/>
    </source>
</evidence>
<keyword evidence="13" id="KW-0851">Voltage-gated channel</keyword>
<dbReference type="PhylomeDB" id="B3RSR4"/>
<dbReference type="RefSeq" id="XP_002110560.1">
    <property type="nucleotide sequence ID" value="XM_002110524.1"/>
</dbReference>
<evidence type="ECO:0000256" key="8">
    <source>
        <dbReference type="ARBA" id="ARBA00023065"/>
    </source>
</evidence>
<keyword evidence="9 13" id="KW-0472">Membrane</keyword>
<dbReference type="EMBL" id="DS985243">
    <property type="protein sequence ID" value="EDV26564.1"/>
    <property type="molecule type" value="Genomic_DNA"/>
</dbReference>
<evidence type="ECO:0000259" key="14">
    <source>
        <dbReference type="Pfam" id="PF00520"/>
    </source>
</evidence>
<keyword evidence="5" id="KW-0677">Repeat</keyword>
<evidence type="ECO:0000313" key="16">
    <source>
        <dbReference type="Proteomes" id="UP000009022"/>
    </source>
</evidence>
<keyword evidence="10" id="KW-1015">Disulfide bond</keyword>
<keyword evidence="13" id="KW-0915">Sodium</keyword>
<comment type="function">
    <text evidence="13">Mediates the voltage-dependent sodium ion permeability of excitable membranes. Assuming opened or closed conformations in response to the voltage difference across the membrane, the protein forms a sodium-selective channel through which Na(+) ions may pass in accordance with their electrochemical gradient.</text>
</comment>
<accession>B3RSR4</accession>
<dbReference type="STRING" id="10228.B3RSR4"/>
<keyword evidence="13" id="KW-0894">Sodium channel</keyword>
<reference evidence="15 16" key="1">
    <citation type="journal article" date="2008" name="Nature">
        <title>The Trichoplax genome and the nature of placozoans.</title>
        <authorList>
            <person name="Srivastava M."/>
            <person name="Begovic E."/>
            <person name="Chapman J."/>
            <person name="Putnam N.H."/>
            <person name="Hellsten U."/>
            <person name="Kawashima T."/>
            <person name="Kuo A."/>
            <person name="Mitros T."/>
            <person name="Salamov A."/>
            <person name="Carpenter M.L."/>
            <person name="Signorovitch A.Y."/>
            <person name="Moreno M.A."/>
            <person name="Kamm K."/>
            <person name="Grimwood J."/>
            <person name="Schmutz J."/>
            <person name="Shapiro H."/>
            <person name="Grigoriev I.V."/>
            <person name="Buss L.W."/>
            <person name="Schierwater B."/>
            <person name="Dellaporta S.L."/>
            <person name="Rokhsar D.S."/>
        </authorList>
    </citation>
    <scope>NUCLEOTIDE SEQUENCE [LARGE SCALE GENOMIC DNA]</scope>
    <source>
        <strain evidence="15 16">Grell-BS-1999</strain>
    </source>
</reference>
<sequence>MRRYYFNIPWNVFDFCIVILSIIGLVLDIIAQTNSIPISPSVLRVLRVFRITRVLRLIEVAKGVRRLLMSLAMSLPALLNIGCLLFLVMFIYAIIGMSLFGSMVHHGTITDTINFETFPNAMALLFRLMTAAGWNDVLDSLMTDGPNCNASLTNLAPTGTCGNPGAAIPYMVTFVFITFLVLVNMYVAIILNNYQEVVEDEEIGITTGDIDMYYELWSKYDPYATQFIDYHFLSQFVADLNPPLKIPQPNKYACVALNLPLYDEDRLHCLDILEGLLFRVLGNPFEEGTQAVEEFFILKRQMEKKFAEAFPNWRADSANRNARTTMQLSRENWAAKVIQRAYRQWKYRSDIHKATYRHVHSRRRH</sequence>
<dbReference type="InterPro" id="IPR005821">
    <property type="entry name" value="Ion_trans_dom"/>
</dbReference>
<dbReference type="InterPro" id="IPR027359">
    <property type="entry name" value="Volt_channel_dom_sf"/>
</dbReference>
<dbReference type="eggNOG" id="KOG2301">
    <property type="taxonomic scope" value="Eukaryota"/>
</dbReference>
<organism evidence="15 16">
    <name type="scientific">Trichoplax adhaerens</name>
    <name type="common">Trichoplax reptans</name>
    <dbReference type="NCBI Taxonomy" id="10228"/>
    <lineage>
        <taxon>Eukaryota</taxon>
        <taxon>Metazoa</taxon>
        <taxon>Placozoa</taxon>
        <taxon>Uniplacotomia</taxon>
        <taxon>Trichoplacea</taxon>
        <taxon>Trichoplacidae</taxon>
        <taxon>Trichoplax</taxon>
    </lineage>
</organism>
<dbReference type="PRINTS" id="PR00170">
    <property type="entry name" value="NACHANNEL"/>
</dbReference>
<comment type="subcellular location">
    <subcellularLocation>
        <location evidence="1 13">Cell membrane</location>
        <topology evidence="1 13">Multi-pass membrane protein</topology>
    </subcellularLocation>
</comment>